<evidence type="ECO:0000256" key="12">
    <source>
        <dbReference type="ARBA" id="ARBA00023136"/>
    </source>
</evidence>
<evidence type="ECO:0000313" key="15">
    <source>
        <dbReference type="Proteomes" id="UP000006190"/>
    </source>
</evidence>
<keyword evidence="6" id="KW-0479">Metal-binding</keyword>
<dbReference type="PANTHER" id="PTHR11040:SF205">
    <property type="entry name" value="ZINC TRANSPORTER ZUPT"/>
    <property type="match status" value="1"/>
</dbReference>
<keyword evidence="9 13" id="KW-1133">Transmembrane helix</keyword>
<feature type="transmembrane region" description="Helical" evidence="13">
    <location>
        <begin position="73"/>
        <end position="90"/>
    </location>
</feature>
<dbReference type="PATRIC" id="fig|883113.3.peg.1076"/>
<feature type="binding site" description="M1 metal binding site" evidence="13">
    <location>
        <position position="140"/>
    </location>
    <ligand>
        <name>Zn(2+)</name>
        <dbReference type="ChEBI" id="CHEBI:29105"/>
    </ligand>
</feature>
<evidence type="ECO:0000256" key="4">
    <source>
        <dbReference type="ARBA" id="ARBA00022475"/>
    </source>
</evidence>
<keyword evidence="12 13" id="KW-0472">Membrane</keyword>
<feature type="transmembrane region" description="Helical" evidence="13">
    <location>
        <begin position="215"/>
        <end position="238"/>
    </location>
</feature>
<dbReference type="NCBIfam" id="NF003243">
    <property type="entry name" value="PRK04201.1"/>
    <property type="match status" value="1"/>
</dbReference>
<dbReference type="InterPro" id="IPR003689">
    <property type="entry name" value="ZIP"/>
</dbReference>
<feature type="transmembrane region" description="Helical" evidence="13">
    <location>
        <begin position="35"/>
        <end position="53"/>
    </location>
</feature>
<sequence length="269" mass="29261">MENIITAVLLTVIAGLATGIGGLIVLKSKLDNTKFLSLSLGFSAGIMIFLSFVDMFPSTLSSLQEVYGERNGFILACLGFFIGFFVNAIIDKVVPEKDNPHEYYSYTEKEKRELAHLGDQELYKTGIKSALAIALHNFPEGLATFVATMHDPKLGLTIAIAIAIHNIPEGMTVAIPIYYSTGNKKKAIYYAFLSGLFEPLGGVVAYLFLSSFTSVSMFGLIFSIVAGIMVFISVDKLLPTAEKYGGHHNSTYGLCFGMVVIAFSIVLFF</sequence>
<keyword evidence="15" id="KW-1185">Reference proteome</keyword>
<comment type="catalytic activity">
    <reaction evidence="13">
        <text>Zn(2+)(in) = Zn(2+)(out)</text>
        <dbReference type="Rhea" id="RHEA:29351"/>
        <dbReference type="ChEBI" id="CHEBI:29105"/>
    </reaction>
</comment>
<keyword evidence="4 13" id="KW-1003">Cell membrane</keyword>
<keyword evidence="3 13" id="KW-0813">Transport</keyword>
<comment type="subcellular location">
    <subcellularLocation>
        <location evidence="1 13">Cell membrane</location>
        <topology evidence="1 13">Multi-pass membrane protein</topology>
    </subcellularLocation>
</comment>
<comment type="caution">
    <text evidence="14">The sequence shown here is derived from an EMBL/GenBank/DDBJ whole genome shotgun (WGS) entry which is preliminary data.</text>
</comment>
<dbReference type="EMBL" id="AGEG01000013">
    <property type="protein sequence ID" value="EHR36857.1"/>
    <property type="molecule type" value="Genomic_DNA"/>
</dbReference>
<comment type="caution">
    <text evidence="13">Lacks conserved residue(s) required for the propagation of feature annotation.</text>
</comment>
<dbReference type="GO" id="GO:0046872">
    <property type="term" value="F:metal ion binding"/>
    <property type="evidence" value="ECO:0007669"/>
    <property type="project" value="UniProtKB-KW"/>
</dbReference>
<gene>
    <name evidence="13" type="primary">zupT</name>
    <name evidence="14" type="ORF">HMPREF9708_01083</name>
</gene>
<dbReference type="OrthoDB" id="9787346at2"/>
<dbReference type="Proteomes" id="UP000006190">
    <property type="component" value="Unassembled WGS sequence"/>
</dbReference>
<proteinExistence type="inferred from homology"/>
<feature type="transmembrane region" description="Helical" evidence="13">
    <location>
        <begin position="187"/>
        <end position="209"/>
    </location>
</feature>
<evidence type="ECO:0000256" key="13">
    <source>
        <dbReference type="HAMAP-Rule" id="MF_00548"/>
    </source>
</evidence>
<dbReference type="AlphaFoldDB" id="H3NJP4"/>
<comment type="similarity">
    <text evidence="2 13">Belongs to the ZIP transporter (TC 2.A.5) family. ZupT subfamily.</text>
</comment>
<dbReference type="RefSeq" id="WP_006309265.1">
    <property type="nucleotide sequence ID" value="NZ_JH601133.1"/>
</dbReference>
<feature type="binding site" description="M1 metal binding site" evidence="13">
    <location>
        <position position="169"/>
    </location>
    <ligand>
        <name>Zn(2+)</name>
        <dbReference type="ChEBI" id="CHEBI:29105"/>
    </ligand>
</feature>
<keyword evidence="5 13" id="KW-0812">Transmembrane</keyword>
<protein>
    <recommendedName>
        <fullName evidence="13">Zinc transporter ZupT</fullName>
    </recommendedName>
</protein>
<dbReference type="PANTHER" id="PTHR11040">
    <property type="entry name" value="ZINC/IRON TRANSPORTER"/>
    <property type="match status" value="1"/>
</dbReference>
<comment type="function">
    <text evidence="13">Mediates zinc uptake. May also transport other divalent cations.</text>
</comment>
<keyword evidence="8 13" id="KW-0864">Zinc transport</keyword>
<evidence type="ECO:0000256" key="3">
    <source>
        <dbReference type="ARBA" id="ARBA00022448"/>
    </source>
</evidence>
<feature type="binding site" description="M2 metal binding site" evidence="13">
    <location>
        <position position="140"/>
    </location>
    <ligand>
        <name>Fe(2+)</name>
        <dbReference type="ChEBI" id="CHEBI:29033"/>
    </ligand>
</feature>
<dbReference type="eggNOG" id="COG0428">
    <property type="taxonomic scope" value="Bacteria"/>
</dbReference>
<dbReference type="STRING" id="883113.HMPREF9708_01083"/>
<evidence type="ECO:0000256" key="5">
    <source>
        <dbReference type="ARBA" id="ARBA00022692"/>
    </source>
</evidence>
<keyword evidence="11 13" id="KW-0406">Ion transport</keyword>
<dbReference type="Pfam" id="PF02535">
    <property type="entry name" value="Zip"/>
    <property type="match status" value="2"/>
</dbReference>
<feature type="binding site" description="M1 metal binding site" evidence="13">
    <location>
        <position position="165"/>
    </location>
    <ligand>
        <name>Zn(2+)</name>
        <dbReference type="ChEBI" id="CHEBI:29105"/>
    </ligand>
</feature>
<evidence type="ECO:0000256" key="7">
    <source>
        <dbReference type="ARBA" id="ARBA00022833"/>
    </source>
</evidence>
<dbReference type="GO" id="GO:0005886">
    <property type="term" value="C:plasma membrane"/>
    <property type="evidence" value="ECO:0007669"/>
    <property type="project" value="UniProtKB-SubCell"/>
</dbReference>
<evidence type="ECO:0000256" key="11">
    <source>
        <dbReference type="ARBA" id="ARBA00023065"/>
    </source>
</evidence>
<evidence type="ECO:0000256" key="6">
    <source>
        <dbReference type="ARBA" id="ARBA00022723"/>
    </source>
</evidence>
<name>H3NJP4_9LACT</name>
<organism evidence="14 15">
    <name type="scientific">Facklamia languida CCUG 37842</name>
    <dbReference type="NCBI Taxonomy" id="883113"/>
    <lineage>
        <taxon>Bacteria</taxon>
        <taxon>Bacillati</taxon>
        <taxon>Bacillota</taxon>
        <taxon>Bacilli</taxon>
        <taxon>Lactobacillales</taxon>
        <taxon>Aerococcaceae</taxon>
        <taxon>Facklamia</taxon>
    </lineage>
</organism>
<evidence type="ECO:0000256" key="8">
    <source>
        <dbReference type="ARBA" id="ARBA00022906"/>
    </source>
</evidence>
<evidence type="ECO:0000256" key="1">
    <source>
        <dbReference type="ARBA" id="ARBA00004651"/>
    </source>
</evidence>
<dbReference type="GO" id="GO:0005385">
    <property type="term" value="F:zinc ion transmembrane transporter activity"/>
    <property type="evidence" value="ECO:0007669"/>
    <property type="project" value="UniProtKB-UniRule"/>
</dbReference>
<feature type="transmembrane region" description="Helical" evidence="13">
    <location>
        <begin position="6"/>
        <end position="26"/>
    </location>
</feature>
<keyword evidence="10" id="KW-0408">Iron</keyword>
<dbReference type="HAMAP" id="MF_00548">
    <property type="entry name" value="ZupT"/>
    <property type="match status" value="1"/>
</dbReference>
<feature type="transmembrane region" description="Helical" evidence="13">
    <location>
        <begin position="250"/>
        <end position="268"/>
    </location>
</feature>
<feature type="binding site" description="M2 metal binding site" evidence="13">
    <location>
        <position position="137"/>
    </location>
    <ligand>
        <name>Fe(2+)</name>
        <dbReference type="ChEBI" id="CHEBI:29033"/>
    </ligand>
</feature>
<accession>H3NJP4</accession>
<dbReference type="InterPro" id="IPR023498">
    <property type="entry name" value="Zn_transptr_ZupT"/>
</dbReference>
<keyword evidence="7 13" id="KW-0862">Zinc</keyword>
<feature type="binding site" description="M2 metal binding site" evidence="13">
    <location>
        <position position="166"/>
    </location>
    <ligand>
        <name>Fe(2+)</name>
        <dbReference type="ChEBI" id="CHEBI:29033"/>
    </ligand>
</feature>
<evidence type="ECO:0000313" key="14">
    <source>
        <dbReference type="EMBL" id="EHR36857.1"/>
    </source>
</evidence>
<feature type="binding site" description="M2 metal binding site" evidence="13">
    <location>
        <position position="198"/>
    </location>
    <ligand>
        <name>Fe(2+)</name>
        <dbReference type="ChEBI" id="CHEBI:29033"/>
    </ligand>
</feature>
<reference evidence="14 15" key="1">
    <citation type="submission" date="2012-01" db="EMBL/GenBank/DDBJ databases">
        <title>The Genome Sequence of Facklamia languida CCUG 37842.</title>
        <authorList>
            <consortium name="The Broad Institute Genome Sequencing Platform"/>
            <person name="Earl A."/>
            <person name="Ward D."/>
            <person name="Feldgarden M."/>
            <person name="Gevers D."/>
            <person name="Huys G."/>
            <person name="Young S.K."/>
            <person name="Zeng Q."/>
            <person name="Gargeya S."/>
            <person name="Fitzgerald M."/>
            <person name="Haas B."/>
            <person name="Abouelleil A."/>
            <person name="Alvarado L."/>
            <person name="Arachchi H.M."/>
            <person name="Berlin A."/>
            <person name="Chapman S.B."/>
            <person name="Gearin G."/>
            <person name="Goldberg J."/>
            <person name="Griggs A."/>
            <person name="Gujja S."/>
            <person name="Hansen M."/>
            <person name="Heiman D."/>
            <person name="Howarth C."/>
            <person name="Larimer J."/>
            <person name="Lui A."/>
            <person name="MacDonald P.J.P."/>
            <person name="McCowen C."/>
            <person name="Montmayeur A."/>
            <person name="Murphy C."/>
            <person name="Neiman D."/>
            <person name="Pearson M."/>
            <person name="Priest M."/>
            <person name="Roberts A."/>
            <person name="Saif S."/>
            <person name="Shea T."/>
            <person name="Sisk P."/>
            <person name="Stolte C."/>
            <person name="Sykes S."/>
            <person name="Wortman J."/>
            <person name="Nusbaum C."/>
            <person name="Birren B."/>
        </authorList>
    </citation>
    <scope>NUCLEOTIDE SEQUENCE [LARGE SCALE GENOMIC DNA]</scope>
    <source>
        <strain evidence="14 15">CCUG 37842</strain>
    </source>
</reference>
<feature type="binding site" description="M2 metal binding site" evidence="13">
    <location>
        <position position="169"/>
    </location>
    <ligand>
        <name>Fe(2+)</name>
        <dbReference type="ChEBI" id="CHEBI:29033"/>
    </ligand>
</feature>
<evidence type="ECO:0000256" key="2">
    <source>
        <dbReference type="ARBA" id="ARBA00009703"/>
    </source>
</evidence>
<dbReference type="HOGENOM" id="CLU_015114_1_3_9"/>
<evidence type="ECO:0000256" key="9">
    <source>
        <dbReference type="ARBA" id="ARBA00022989"/>
    </source>
</evidence>
<evidence type="ECO:0000256" key="10">
    <source>
        <dbReference type="ARBA" id="ARBA00023004"/>
    </source>
</evidence>